<proteinExistence type="predicted"/>
<name>A0A0C3A5U5_9AGAM</name>
<accession>A0A0C3A5U5</accession>
<organism evidence="1 2">
    <name type="scientific">Scleroderma citrinum Foug A</name>
    <dbReference type="NCBI Taxonomy" id="1036808"/>
    <lineage>
        <taxon>Eukaryota</taxon>
        <taxon>Fungi</taxon>
        <taxon>Dikarya</taxon>
        <taxon>Basidiomycota</taxon>
        <taxon>Agaricomycotina</taxon>
        <taxon>Agaricomycetes</taxon>
        <taxon>Agaricomycetidae</taxon>
        <taxon>Boletales</taxon>
        <taxon>Sclerodermatineae</taxon>
        <taxon>Sclerodermataceae</taxon>
        <taxon>Scleroderma</taxon>
    </lineage>
</organism>
<dbReference type="AlphaFoldDB" id="A0A0C3A5U5"/>
<dbReference type="EMBL" id="KN822007">
    <property type="protein sequence ID" value="KIM69053.1"/>
    <property type="molecule type" value="Genomic_DNA"/>
</dbReference>
<keyword evidence="2" id="KW-1185">Reference proteome</keyword>
<protein>
    <submittedName>
        <fullName evidence="1">Uncharacterized protein</fullName>
    </submittedName>
</protein>
<dbReference type="HOGENOM" id="CLU_1918332_0_0_1"/>
<dbReference type="Proteomes" id="UP000053989">
    <property type="component" value="Unassembled WGS sequence"/>
</dbReference>
<evidence type="ECO:0000313" key="1">
    <source>
        <dbReference type="EMBL" id="KIM69053.1"/>
    </source>
</evidence>
<reference evidence="2" key="2">
    <citation type="submission" date="2015-01" db="EMBL/GenBank/DDBJ databases">
        <title>Evolutionary Origins and Diversification of the Mycorrhizal Mutualists.</title>
        <authorList>
            <consortium name="DOE Joint Genome Institute"/>
            <consortium name="Mycorrhizal Genomics Consortium"/>
            <person name="Kohler A."/>
            <person name="Kuo A."/>
            <person name="Nagy L.G."/>
            <person name="Floudas D."/>
            <person name="Copeland A."/>
            <person name="Barry K.W."/>
            <person name="Cichocki N."/>
            <person name="Veneault-Fourrey C."/>
            <person name="LaButti K."/>
            <person name="Lindquist E.A."/>
            <person name="Lipzen A."/>
            <person name="Lundell T."/>
            <person name="Morin E."/>
            <person name="Murat C."/>
            <person name="Riley R."/>
            <person name="Ohm R."/>
            <person name="Sun H."/>
            <person name="Tunlid A."/>
            <person name="Henrissat B."/>
            <person name="Grigoriev I.V."/>
            <person name="Hibbett D.S."/>
            <person name="Martin F."/>
        </authorList>
    </citation>
    <scope>NUCLEOTIDE SEQUENCE [LARGE SCALE GENOMIC DNA]</scope>
    <source>
        <strain evidence="2">Foug A</strain>
    </source>
</reference>
<dbReference type="InParanoid" id="A0A0C3A5U5"/>
<gene>
    <name evidence="1" type="ORF">SCLCIDRAFT_812933</name>
</gene>
<reference evidence="1 2" key="1">
    <citation type="submission" date="2014-04" db="EMBL/GenBank/DDBJ databases">
        <authorList>
            <consortium name="DOE Joint Genome Institute"/>
            <person name="Kuo A."/>
            <person name="Kohler A."/>
            <person name="Nagy L.G."/>
            <person name="Floudas D."/>
            <person name="Copeland A."/>
            <person name="Barry K.W."/>
            <person name="Cichocki N."/>
            <person name="Veneault-Fourrey C."/>
            <person name="LaButti K."/>
            <person name="Lindquist E.A."/>
            <person name="Lipzen A."/>
            <person name="Lundell T."/>
            <person name="Morin E."/>
            <person name="Murat C."/>
            <person name="Sun H."/>
            <person name="Tunlid A."/>
            <person name="Henrissat B."/>
            <person name="Grigoriev I.V."/>
            <person name="Hibbett D.S."/>
            <person name="Martin F."/>
            <person name="Nordberg H.P."/>
            <person name="Cantor M.N."/>
            <person name="Hua S.X."/>
        </authorList>
    </citation>
    <scope>NUCLEOTIDE SEQUENCE [LARGE SCALE GENOMIC DNA]</scope>
    <source>
        <strain evidence="1 2">Foug A</strain>
    </source>
</reference>
<evidence type="ECO:0000313" key="2">
    <source>
        <dbReference type="Proteomes" id="UP000053989"/>
    </source>
</evidence>
<sequence length="132" mass="15197">MSKCCRRVPRWSLFTRSTYHMTQGCEEFTNYVSSVNLRAVMIVATVRGRKLHALQWLMKMLHTASTPQYFMITAMQLAMETLGTNLHVLLVCSPDLLQQVTAYIQVTHLVSVQDGCHAICISHDRIWRRSIL</sequence>